<organism evidence="3 4">
    <name type="scientific">Spongiactinospora gelatinilytica</name>
    <dbReference type="NCBI Taxonomy" id="2666298"/>
    <lineage>
        <taxon>Bacteria</taxon>
        <taxon>Bacillati</taxon>
        <taxon>Actinomycetota</taxon>
        <taxon>Actinomycetes</taxon>
        <taxon>Streptosporangiales</taxon>
        <taxon>Streptosporangiaceae</taxon>
        <taxon>Spongiactinospora</taxon>
    </lineage>
</organism>
<sequence length="108" mass="11190">MTAAILVAPTLGLAFAHAMEWPVKMRYDAEAYTAVNRSLYRYYAVVGGPLEVAAVLATGTPGSRVASAVPAPAPAVTTSEAMRARRDRAGLPRPSGEVSGRSGVGLSM</sequence>
<dbReference type="Proteomes" id="UP000248544">
    <property type="component" value="Unassembled WGS sequence"/>
</dbReference>
<evidence type="ECO:0000256" key="2">
    <source>
        <dbReference type="SAM" id="SignalP"/>
    </source>
</evidence>
<dbReference type="EMBL" id="POUA01000073">
    <property type="protein sequence ID" value="PZG48857.1"/>
    <property type="molecule type" value="Genomic_DNA"/>
</dbReference>
<dbReference type="RefSeq" id="WP_111167286.1">
    <property type="nucleotide sequence ID" value="NZ_POUA01000073.1"/>
</dbReference>
<reference evidence="3 4" key="1">
    <citation type="submission" date="2018-01" db="EMBL/GenBank/DDBJ databases">
        <title>Draft genome sequence of Sphaerisporangium sp. 7K107.</title>
        <authorList>
            <person name="Sahin N."/>
            <person name="Saygin H."/>
            <person name="Ay H."/>
        </authorList>
    </citation>
    <scope>NUCLEOTIDE SEQUENCE [LARGE SCALE GENOMIC DNA]</scope>
    <source>
        <strain evidence="3 4">7K107</strain>
    </source>
</reference>
<feature type="region of interest" description="Disordered" evidence="1">
    <location>
        <begin position="76"/>
        <end position="108"/>
    </location>
</feature>
<name>A0A2W2HSD9_9ACTN</name>
<protein>
    <submittedName>
        <fullName evidence="3">Uncharacterized protein</fullName>
    </submittedName>
</protein>
<proteinExistence type="predicted"/>
<evidence type="ECO:0000313" key="4">
    <source>
        <dbReference type="Proteomes" id="UP000248544"/>
    </source>
</evidence>
<gene>
    <name evidence="3" type="ORF">C1I98_12170</name>
</gene>
<comment type="caution">
    <text evidence="3">The sequence shown here is derived from an EMBL/GenBank/DDBJ whole genome shotgun (WGS) entry which is preliminary data.</text>
</comment>
<evidence type="ECO:0000313" key="3">
    <source>
        <dbReference type="EMBL" id="PZG48857.1"/>
    </source>
</evidence>
<feature type="signal peptide" evidence="2">
    <location>
        <begin position="1"/>
        <end position="18"/>
    </location>
</feature>
<keyword evidence="2" id="KW-0732">Signal</keyword>
<accession>A0A2W2HSD9</accession>
<evidence type="ECO:0000256" key="1">
    <source>
        <dbReference type="SAM" id="MobiDB-lite"/>
    </source>
</evidence>
<keyword evidence="4" id="KW-1185">Reference proteome</keyword>
<dbReference type="AlphaFoldDB" id="A0A2W2HSD9"/>
<feature type="chain" id="PRO_5038774702" evidence="2">
    <location>
        <begin position="19"/>
        <end position="108"/>
    </location>
</feature>